<accession>A0A1R1MMR6</accession>
<gene>
    <name evidence="2" type="ORF">BLW93_01730</name>
</gene>
<dbReference type="EMBL" id="MOEN01000004">
    <property type="protein sequence ID" value="OMH41066.1"/>
    <property type="molecule type" value="Genomic_DNA"/>
</dbReference>
<evidence type="ECO:0000313" key="3">
    <source>
        <dbReference type="Proteomes" id="UP000187408"/>
    </source>
</evidence>
<evidence type="ECO:0000259" key="1">
    <source>
        <dbReference type="Pfam" id="PF04028"/>
    </source>
</evidence>
<keyword evidence="3" id="KW-1185">Reference proteome</keyword>
<protein>
    <recommendedName>
        <fullName evidence="1">DUF374 domain-containing protein</fullName>
    </recommendedName>
</protein>
<sequence length="210" mass="23591">MKETFLTLLLNGYFKTLKTEIQLNKGAIFPSPQNPGIYMFWHGRMLILPFAFKDKGSLVKVLISRHRDGEKIARIIHKLGFGTVRGSTGIRKGGDKAFRELIKALQNGYSIAITPDGPRGPKEKLKPGVAKLAMLSGIPVFPVTFSTNRGKKLDSWDSFLVPYPFSKCKIIIDKPLIPKENEDLKSFSNRLELSLKNLTQQIDGEMGWKT</sequence>
<proteinExistence type="predicted"/>
<reference evidence="2 3" key="1">
    <citation type="submission" date="2016-10" db="EMBL/GenBank/DDBJ databases">
        <title>Genome sequence of a sulfur-reducing bacterium Desulfurobacterium indicum K6013.</title>
        <authorList>
            <person name="Cao J."/>
            <person name="Shao Z."/>
            <person name="Alain K."/>
            <person name="Jebbar M."/>
        </authorList>
    </citation>
    <scope>NUCLEOTIDE SEQUENCE [LARGE SCALE GENOMIC DNA]</scope>
    <source>
        <strain evidence="2 3">K6013</strain>
    </source>
</reference>
<dbReference type="Pfam" id="PF04028">
    <property type="entry name" value="DUF374"/>
    <property type="match status" value="1"/>
</dbReference>
<dbReference type="CDD" id="cd07983">
    <property type="entry name" value="LPLAT_DUF374-like"/>
    <property type="match status" value="1"/>
</dbReference>
<dbReference type="STRING" id="1914305.BLW93_01730"/>
<dbReference type="SUPFAM" id="SSF69593">
    <property type="entry name" value="Glycerol-3-phosphate (1)-acyltransferase"/>
    <property type="match status" value="1"/>
</dbReference>
<comment type="caution">
    <text evidence="2">The sequence shown here is derived from an EMBL/GenBank/DDBJ whole genome shotgun (WGS) entry which is preliminary data.</text>
</comment>
<evidence type="ECO:0000313" key="2">
    <source>
        <dbReference type="EMBL" id="OMH41066.1"/>
    </source>
</evidence>
<dbReference type="AlphaFoldDB" id="A0A1R1MMR6"/>
<dbReference type="RefSeq" id="WP_076712395.1">
    <property type="nucleotide sequence ID" value="NZ_MOEN01000004.1"/>
</dbReference>
<dbReference type="OrthoDB" id="9810508at2"/>
<name>A0A1R1MMR6_9BACT</name>
<organism evidence="2 3">
    <name type="scientific">Desulfurobacterium indicum</name>
    <dbReference type="NCBI Taxonomy" id="1914305"/>
    <lineage>
        <taxon>Bacteria</taxon>
        <taxon>Pseudomonadati</taxon>
        <taxon>Aquificota</taxon>
        <taxon>Aquificia</taxon>
        <taxon>Desulfurobacteriales</taxon>
        <taxon>Desulfurobacteriaceae</taxon>
        <taxon>Desulfurobacterium</taxon>
    </lineage>
</organism>
<feature type="domain" description="DUF374" evidence="1">
    <location>
        <begin position="55"/>
        <end position="121"/>
    </location>
</feature>
<dbReference type="Proteomes" id="UP000187408">
    <property type="component" value="Unassembled WGS sequence"/>
</dbReference>
<dbReference type="InterPro" id="IPR007172">
    <property type="entry name" value="DUF374"/>
</dbReference>